<comment type="similarity">
    <text evidence="2 4">Belongs to the nucleoporin interacting component (NIC) family.</text>
</comment>
<dbReference type="Pfam" id="PF04097">
    <property type="entry name" value="Nic96"/>
    <property type="match status" value="1"/>
</dbReference>
<keyword evidence="4" id="KW-0811">Translocation</keyword>
<dbReference type="GO" id="GO:0005643">
    <property type="term" value="C:nuclear pore"/>
    <property type="evidence" value="ECO:0007669"/>
    <property type="project" value="UniProtKB-SubCell"/>
</dbReference>
<dbReference type="GO" id="GO:0006606">
    <property type="term" value="P:protein import into nucleus"/>
    <property type="evidence" value="ECO:0007669"/>
    <property type="project" value="TreeGrafter"/>
</dbReference>
<feature type="region of interest" description="Disordered" evidence="5">
    <location>
        <begin position="135"/>
        <end position="154"/>
    </location>
</feature>
<reference evidence="6 7" key="1">
    <citation type="submission" date="2016-07" db="EMBL/GenBank/DDBJ databases">
        <title>Pervasive Adenine N6-methylation of Active Genes in Fungi.</title>
        <authorList>
            <consortium name="DOE Joint Genome Institute"/>
            <person name="Mondo S.J."/>
            <person name="Dannebaum R.O."/>
            <person name="Kuo R.C."/>
            <person name="Labutti K."/>
            <person name="Haridas S."/>
            <person name="Kuo A."/>
            <person name="Salamov A."/>
            <person name="Ahrendt S.R."/>
            <person name="Lipzen A."/>
            <person name="Sullivan W."/>
            <person name="Andreopoulos W.B."/>
            <person name="Clum A."/>
            <person name="Lindquist E."/>
            <person name="Daum C."/>
            <person name="Ramamoorthy G.K."/>
            <person name="Gryganskyi A."/>
            <person name="Culley D."/>
            <person name="Magnuson J.K."/>
            <person name="James T.Y."/>
            <person name="O'Malley M.A."/>
            <person name="Stajich J.E."/>
            <person name="Spatafora J.W."/>
            <person name="Visel A."/>
            <person name="Grigoriev I.V."/>
        </authorList>
    </citation>
    <scope>NUCLEOTIDE SEQUENCE [LARGE SCALE GENOMIC DNA]</scope>
    <source>
        <strain evidence="6 7">NRRL 3301</strain>
    </source>
</reference>
<dbReference type="PANTHER" id="PTHR11225">
    <property type="entry name" value="NUCLEAR PORE COMPLEX PROTEIN NUP93 NUCLEOPORIN NUP93 DEAD EYE PROTEIN"/>
    <property type="match status" value="1"/>
</dbReference>
<dbReference type="EMBL" id="MCGT01000004">
    <property type="protein sequence ID" value="ORX60613.1"/>
    <property type="molecule type" value="Genomic_DNA"/>
</dbReference>
<keyword evidence="4" id="KW-0472">Membrane</keyword>
<accession>A0A1X2GT29</accession>
<keyword evidence="4" id="KW-0653">Protein transport</keyword>
<evidence type="ECO:0000256" key="5">
    <source>
        <dbReference type="SAM" id="MobiDB-lite"/>
    </source>
</evidence>
<keyword evidence="4" id="KW-0509">mRNA transport</keyword>
<keyword evidence="7" id="KW-1185">Reference proteome</keyword>
<gene>
    <name evidence="6" type="ORF">DM01DRAFT_1404847</name>
</gene>
<evidence type="ECO:0000313" key="7">
    <source>
        <dbReference type="Proteomes" id="UP000242146"/>
    </source>
</evidence>
<evidence type="ECO:0000256" key="3">
    <source>
        <dbReference type="ARBA" id="ARBA00023242"/>
    </source>
</evidence>
<proteinExistence type="inferred from homology"/>
<dbReference type="GO" id="GO:0016973">
    <property type="term" value="P:poly(A)+ mRNA export from nucleus"/>
    <property type="evidence" value="ECO:0007669"/>
    <property type="project" value="TreeGrafter"/>
</dbReference>
<organism evidence="6 7">
    <name type="scientific">Hesseltinella vesiculosa</name>
    <dbReference type="NCBI Taxonomy" id="101127"/>
    <lineage>
        <taxon>Eukaryota</taxon>
        <taxon>Fungi</taxon>
        <taxon>Fungi incertae sedis</taxon>
        <taxon>Mucoromycota</taxon>
        <taxon>Mucoromycotina</taxon>
        <taxon>Mucoromycetes</taxon>
        <taxon>Mucorales</taxon>
        <taxon>Cunninghamellaceae</taxon>
        <taxon>Hesseltinella</taxon>
    </lineage>
</organism>
<sequence length="855" mass="97496">MTNPSFTDIYTESKLLVSPSPTYPIPPLKRDSSQVQQETDSLTKRVKSSHELQAKGLHFLTQDGIKSNVHNLEVLQKSTSIIPTESDSSITLSEYLDQMTEQDIIHSIESVRSSSCLQSISMINQSLEEDYKPIENQQQKPASPPQPPHHSFLSYASPLQSQAHSQLQEKQGRYATVMTNINKADLDGELFNMIDAFKTASSPGDNGPDRHLLESLQLIAHLTNIDHLDTYDQVLAHRKRNLQLYAGLADGSSQEAIDLRANWIRSATAWLEESYIDYIDQTLKDNAQVAKPGGSLVFMVRLKAFVGVTYGKHKEGWPAILEIVNDQPAWVLLYTSLRCGQHDSALQLLQREPELFQSEPDFVQQMMEYLESDKTLSKGTQEQVVIKYQQLKSQGVDAVDPYKLALFKIVGRCELHSNQTPSIVSTTEEYLWLQLTLLKEQPGHDFHVEQYTLKELQVRVAGFGAKRFDPTGAQPWSYFKMLLATCQFEQAVSYLYKNKQTQLDAVHIGIMLAYFGLLRVPKSSRPSTDMSKFLTENKTISTFTLSRMIHQYLKSSQLPTTDQFQYLFCLAWYAKHYGYVDDSLLEQAQAFCRDWILESNDYEWFLGSFVDDQRQPGFMDQYKRLLGFEDQDSYTKAFLIPLVGEYANRGQYAKATFVCELASDYNLAMEVLFYQLSQAFQRPANHLKNDASLQHLLDFTKSTLQRYDHNQYISKLVDDRKKHTVRAMVGFVKARQLYDLEQYEQALGAAFETGVVPPMAAASYASLSPVVDQFNLLDDGIANLVPDLVLMLMTILYKLWLHYRPSLVTQPVLKDTLTKIQNSVRTLLLFASMIRVKIPSETMNKLNNLDTKMSQ</sequence>
<evidence type="ECO:0000256" key="2">
    <source>
        <dbReference type="ARBA" id="ARBA00010186"/>
    </source>
</evidence>
<name>A0A1X2GT29_9FUNG</name>
<dbReference type="Proteomes" id="UP000242146">
    <property type="component" value="Unassembled WGS sequence"/>
</dbReference>
<dbReference type="AlphaFoldDB" id="A0A1X2GT29"/>
<keyword evidence="4" id="KW-0813">Transport</keyword>
<keyword evidence="3 4" id="KW-0539">Nucleus</keyword>
<comment type="subcellular location">
    <subcellularLocation>
        <location evidence="1">Nucleus envelope</location>
    </subcellularLocation>
    <subcellularLocation>
        <location evidence="4">Nucleus</location>
        <location evidence="4">Nuclear pore complex</location>
    </subcellularLocation>
</comment>
<dbReference type="GO" id="GO:0017056">
    <property type="term" value="F:structural constituent of nuclear pore"/>
    <property type="evidence" value="ECO:0007669"/>
    <property type="project" value="InterPro"/>
</dbReference>
<keyword evidence="4" id="KW-0906">Nuclear pore complex</keyword>
<dbReference type="STRING" id="101127.A0A1X2GT29"/>
<evidence type="ECO:0000313" key="6">
    <source>
        <dbReference type="EMBL" id="ORX60613.1"/>
    </source>
</evidence>
<evidence type="ECO:0000256" key="4">
    <source>
        <dbReference type="RuleBase" id="RU364035"/>
    </source>
</evidence>
<dbReference type="PANTHER" id="PTHR11225:SF4">
    <property type="entry name" value="NUCLEAR PORE COMPLEX PROTEIN NUP93"/>
    <property type="match status" value="1"/>
</dbReference>
<protein>
    <recommendedName>
        <fullName evidence="4">Nuclear pore protein</fullName>
    </recommendedName>
</protein>
<dbReference type="InterPro" id="IPR007231">
    <property type="entry name" value="Nucleoporin_int_Nup93/Nic96"/>
</dbReference>
<dbReference type="OrthoDB" id="1918363at2759"/>
<comment type="caution">
    <text evidence="6">The sequence shown here is derived from an EMBL/GenBank/DDBJ whole genome shotgun (WGS) entry which is preliminary data.</text>
</comment>
<evidence type="ECO:0000256" key="1">
    <source>
        <dbReference type="ARBA" id="ARBA00004259"/>
    </source>
</evidence>